<keyword evidence="1" id="KW-0732">Signal</keyword>
<evidence type="ECO:0008006" key="4">
    <source>
        <dbReference type="Google" id="ProtNLM"/>
    </source>
</evidence>
<evidence type="ECO:0000313" key="3">
    <source>
        <dbReference type="Proteomes" id="UP000245870"/>
    </source>
</evidence>
<reference evidence="2 3" key="1">
    <citation type="submission" date="2018-05" db="EMBL/GenBank/DDBJ databases">
        <title>Genomic Encyclopedia of Type Strains, Phase IV (KMG-IV): sequencing the most valuable type-strain genomes for metagenomic binning, comparative biology and taxonomic classification.</title>
        <authorList>
            <person name="Goeker M."/>
        </authorList>
    </citation>
    <scope>NUCLEOTIDE SEQUENCE [LARGE SCALE GENOMIC DNA]</scope>
    <source>
        <strain evidence="2 3">DSM 100333</strain>
    </source>
</reference>
<evidence type="ECO:0000313" key="2">
    <source>
        <dbReference type="EMBL" id="PVX48503.1"/>
    </source>
</evidence>
<feature type="chain" id="PRO_5015693916" description="Outer membrane protein with beta-barrel domain" evidence="1">
    <location>
        <begin position="20"/>
        <end position="62"/>
    </location>
</feature>
<organism evidence="2 3">
    <name type="scientific">Hallella colorans</name>
    <dbReference type="NCBI Taxonomy" id="1703337"/>
    <lineage>
        <taxon>Bacteria</taxon>
        <taxon>Pseudomonadati</taxon>
        <taxon>Bacteroidota</taxon>
        <taxon>Bacteroidia</taxon>
        <taxon>Bacteroidales</taxon>
        <taxon>Prevotellaceae</taxon>
        <taxon>Hallella</taxon>
    </lineage>
</organism>
<feature type="signal peptide" evidence="1">
    <location>
        <begin position="1"/>
        <end position="19"/>
    </location>
</feature>
<gene>
    <name evidence="2" type="ORF">C7379_12542</name>
</gene>
<proteinExistence type="predicted"/>
<sequence length="62" mass="7022">MKKQIFTFFLSLIPFIGWAQEQTASPFHEDDHEGGLFVGGALTYWNNTKTKATTLQLYPEVG</sequence>
<dbReference type="Proteomes" id="UP000245870">
    <property type="component" value="Unassembled WGS sequence"/>
</dbReference>
<comment type="caution">
    <text evidence="2">The sequence shown here is derived from an EMBL/GenBank/DDBJ whole genome shotgun (WGS) entry which is preliminary data.</text>
</comment>
<evidence type="ECO:0000256" key="1">
    <source>
        <dbReference type="SAM" id="SignalP"/>
    </source>
</evidence>
<dbReference type="AlphaFoldDB" id="A0A2U0TY38"/>
<name>A0A2U0TY38_9BACT</name>
<dbReference type="EMBL" id="QENY01000025">
    <property type="protein sequence ID" value="PVX48503.1"/>
    <property type="molecule type" value="Genomic_DNA"/>
</dbReference>
<protein>
    <recommendedName>
        <fullName evidence="4">Outer membrane protein with beta-barrel domain</fullName>
    </recommendedName>
</protein>
<accession>A0A2U0TY38</accession>
<keyword evidence="3" id="KW-1185">Reference proteome</keyword>
<dbReference type="RefSeq" id="WP_243406789.1">
    <property type="nucleotide sequence ID" value="NZ_QENY01000025.1"/>
</dbReference>